<accession>A0A1L9PI19</accession>
<dbReference type="VEuPathDB" id="FungiDB:ASPVEDRAFT_82697"/>
<dbReference type="OrthoDB" id="4160064at2759"/>
<organism evidence="1 2">
    <name type="scientific">Aspergillus versicolor CBS 583.65</name>
    <dbReference type="NCBI Taxonomy" id="1036611"/>
    <lineage>
        <taxon>Eukaryota</taxon>
        <taxon>Fungi</taxon>
        <taxon>Dikarya</taxon>
        <taxon>Ascomycota</taxon>
        <taxon>Pezizomycotina</taxon>
        <taxon>Eurotiomycetes</taxon>
        <taxon>Eurotiomycetidae</taxon>
        <taxon>Eurotiales</taxon>
        <taxon>Aspergillaceae</taxon>
        <taxon>Aspergillus</taxon>
        <taxon>Aspergillus subgen. Nidulantes</taxon>
    </lineage>
</organism>
<proteinExistence type="predicted"/>
<sequence>MQSLLATSRMAVGLGFLTIPKHVAALFNMPFSPEASIGCRMAGSRDIILGALLYTCYSKQGYRGTAVERPKNGDQHEQHGWTDTQRALLAGVVVDALDVLACWWCYCDGALPLTPALLLGGGAAVLCDIGAYCLYVQSR</sequence>
<evidence type="ECO:0000313" key="2">
    <source>
        <dbReference type="Proteomes" id="UP000184073"/>
    </source>
</evidence>
<dbReference type="GeneID" id="63732749"/>
<dbReference type="Proteomes" id="UP000184073">
    <property type="component" value="Unassembled WGS sequence"/>
</dbReference>
<gene>
    <name evidence="1" type="ORF">ASPVEDRAFT_82697</name>
</gene>
<name>A0A1L9PI19_ASPVE</name>
<dbReference type="EMBL" id="KV878128">
    <property type="protein sequence ID" value="OJJ01159.1"/>
    <property type="molecule type" value="Genomic_DNA"/>
</dbReference>
<evidence type="ECO:0000313" key="1">
    <source>
        <dbReference type="EMBL" id="OJJ01159.1"/>
    </source>
</evidence>
<dbReference type="RefSeq" id="XP_040666921.1">
    <property type="nucleotide sequence ID" value="XM_040817238.1"/>
</dbReference>
<reference evidence="2" key="1">
    <citation type="journal article" date="2017" name="Genome Biol.">
        <title>Comparative genomics reveals high biological diversity and specific adaptations in the industrially and medically important fungal genus Aspergillus.</title>
        <authorList>
            <person name="de Vries R.P."/>
            <person name="Riley R."/>
            <person name="Wiebenga A."/>
            <person name="Aguilar-Osorio G."/>
            <person name="Amillis S."/>
            <person name="Uchima C.A."/>
            <person name="Anderluh G."/>
            <person name="Asadollahi M."/>
            <person name="Askin M."/>
            <person name="Barry K."/>
            <person name="Battaglia E."/>
            <person name="Bayram O."/>
            <person name="Benocci T."/>
            <person name="Braus-Stromeyer S.A."/>
            <person name="Caldana C."/>
            <person name="Canovas D."/>
            <person name="Cerqueira G.C."/>
            <person name="Chen F."/>
            <person name="Chen W."/>
            <person name="Choi C."/>
            <person name="Clum A."/>
            <person name="Dos Santos R.A."/>
            <person name="Damasio A.R."/>
            <person name="Diallinas G."/>
            <person name="Emri T."/>
            <person name="Fekete E."/>
            <person name="Flipphi M."/>
            <person name="Freyberg S."/>
            <person name="Gallo A."/>
            <person name="Gournas C."/>
            <person name="Habgood R."/>
            <person name="Hainaut M."/>
            <person name="Harispe M.L."/>
            <person name="Henrissat B."/>
            <person name="Hilden K.S."/>
            <person name="Hope R."/>
            <person name="Hossain A."/>
            <person name="Karabika E."/>
            <person name="Karaffa L."/>
            <person name="Karanyi Z."/>
            <person name="Krasevec N."/>
            <person name="Kuo A."/>
            <person name="Kusch H."/>
            <person name="LaButti K."/>
            <person name="Lagendijk E.L."/>
            <person name="Lapidus A."/>
            <person name="Levasseur A."/>
            <person name="Lindquist E."/>
            <person name="Lipzen A."/>
            <person name="Logrieco A.F."/>
            <person name="MacCabe A."/>
            <person name="Maekelae M.R."/>
            <person name="Malavazi I."/>
            <person name="Melin P."/>
            <person name="Meyer V."/>
            <person name="Mielnichuk N."/>
            <person name="Miskei M."/>
            <person name="Molnar A.P."/>
            <person name="Mule G."/>
            <person name="Ngan C.Y."/>
            <person name="Orejas M."/>
            <person name="Orosz E."/>
            <person name="Ouedraogo J.P."/>
            <person name="Overkamp K.M."/>
            <person name="Park H.-S."/>
            <person name="Perrone G."/>
            <person name="Piumi F."/>
            <person name="Punt P.J."/>
            <person name="Ram A.F."/>
            <person name="Ramon A."/>
            <person name="Rauscher S."/>
            <person name="Record E."/>
            <person name="Riano-Pachon D.M."/>
            <person name="Robert V."/>
            <person name="Roehrig J."/>
            <person name="Ruller R."/>
            <person name="Salamov A."/>
            <person name="Salih N.S."/>
            <person name="Samson R.A."/>
            <person name="Sandor E."/>
            <person name="Sanguinetti M."/>
            <person name="Schuetze T."/>
            <person name="Sepcic K."/>
            <person name="Shelest E."/>
            <person name="Sherlock G."/>
            <person name="Sophianopoulou V."/>
            <person name="Squina F.M."/>
            <person name="Sun H."/>
            <person name="Susca A."/>
            <person name="Todd R.B."/>
            <person name="Tsang A."/>
            <person name="Unkles S.E."/>
            <person name="van de Wiele N."/>
            <person name="van Rossen-Uffink D."/>
            <person name="Oliveira J.V."/>
            <person name="Vesth T.C."/>
            <person name="Visser J."/>
            <person name="Yu J.-H."/>
            <person name="Zhou M."/>
            <person name="Andersen M.R."/>
            <person name="Archer D.B."/>
            <person name="Baker S.E."/>
            <person name="Benoit I."/>
            <person name="Brakhage A.A."/>
            <person name="Braus G.H."/>
            <person name="Fischer R."/>
            <person name="Frisvad J.C."/>
            <person name="Goldman G.H."/>
            <person name="Houbraken J."/>
            <person name="Oakley B."/>
            <person name="Pocsi I."/>
            <person name="Scazzocchio C."/>
            <person name="Seiboth B."/>
            <person name="vanKuyk P.A."/>
            <person name="Wortman J."/>
            <person name="Dyer P.S."/>
            <person name="Grigoriev I.V."/>
        </authorList>
    </citation>
    <scope>NUCLEOTIDE SEQUENCE [LARGE SCALE GENOMIC DNA]</scope>
    <source>
        <strain evidence="2">CBS 583.65</strain>
    </source>
</reference>
<protein>
    <submittedName>
        <fullName evidence="1">Uncharacterized protein</fullName>
    </submittedName>
</protein>
<dbReference type="AlphaFoldDB" id="A0A1L9PI19"/>
<keyword evidence="2" id="KW-1185">Reference proteome</keyword>